<evidence type="ECO:0000313" key="1">
    <source>
        <dbReference type="EMBL" id="KJV07674.1"/>
    </source>
</evidence>
<reference evidence="2" key="1">
    <citation type="submission" date="2015-03" db="EMBL/GenBank/DDBJ databases">
        <title>Draft genome sequence of a novel methanotroph (Sn10-6) isolated from flooded ricefield rhizosphere in India.</title>
        <authorList>
            <person name="Pandit P.S."/>
            <person name="Pore S.D."/>
            <person name="Arora P."/>
            <person name="Kapse N.G."/>
            <person name="Dhakephalkar P.K."/>
            <person name="Rahalkar M.C."/>
        </authorList>
    </citation>
    <scope>NUCLEOTIDE SEQUENCE [LARGE SCALE GENOMIC DNA]</scope>
    <source>
        <strain evidence="2">Sn10-6</strain>
    </source>
</reference>
<dbReference type="AlphaFoldDB" id="A0A0F3IQ27"/>
<dbReference type="EMBL" id="LAJX01000023">
    <property type="protein sequence ID" value="KJV07674.1"/>
    <property type="molecule type" value="Genomic_DNA"/>
</dbReference>
<reference evidence="1 2" key="2">
    <citation type="journal article" date="2016" name="Microb. Ecol.">
        <title>Genome Characteristics of a Novel Type I Methanotroph (Sn10-6) Isolated from a Flooded Indian Rice Field.</title>
        <authorList>
            <person name="Rahalkar M.C."/>
            <person name="Pandit P.S."/>
            <person name="Dhakephalkar P.K."/>
            <person name="Pore S."/>
            <person name="Arora P."/>
            <person name="Kapse N."/>
        </authorList>
    </citation>
    <scope>NUCLEOTIDE SEQUENCE [LARGE SCALE GENOMIC DNA]</scope>
    <source>
        <strain evidence="1 2">Sn10-6</strain>
    </source>
</reference>
<comment type="caution">
    <text evidence="1">The sequence shown here is derived from an EMBL/GenBank/DDBJ whole genome shotgun (WGS) entry which is preliminary data.</text>
</comment>
<evidence type="ECO:0000313" key="2">
    <source>
        <dbReference type="Proteomes" id="UP000033684"/>
    </source>
</evidence>
<dbReference type="RefSeq" id="WP_045778130.1">
    <property type="nucleotide sequence ID" value="NZ_LAJX01000023.1"/>
</dbReference>
<gene>
    <name evidence="1" type="ORF">VZ94_03155</name>
</gene>
<sequence>MKDFLETRVGTLENNIVQNIQQLATVGSDLKYQASTHFENINADLLAFRTEIQQQLILKKTNSMAV</sequence>
<keyword evidence="2" id="KW-1185">Reference proteome</keyword>
<organism evidence="1 2">
    <name type="scientific">Methylocucumis oryzae</name>
    <dbReference type="NCBI Taxonomy" id="1632867"/>
    <lineage>
        <taxon>Bacteria</taxon>
        <taxon>Pseudomonadati</taxon>
        <taxon>Pseudomonadota</taxon>
        <taxon>Gammaproteobacteria</taxon>
        <taxon>Methylococcales</taxon>
        <taxon>Methylococcaceae</taxon>
        <taxon>Methylocucumis</taxon>
    </lineage>
</organism>
<protein>
    <submittedName>
        <fullName evidence="1">Uncharacterized protein</fullName>
    </submittedName>
</protein>
<dbReference type="Proteomes" id="UP000033684">
    <property type="component" value="Unassembled WGS sequence"/>
</dbReference>
<name>A0A0F3IQ27_9GAMM</name>
<proteinExistence type="predicted"/>
<accession>A0A0F3IQ27</accession>